<keyword evidence="5" id="KW-0804">Transcription</keyword>
<dbReference type="InterPro" id="IPR016032">
    <property type="entry name" value="Sig_transdc_resp-reg_C-effctor"/>
</dbReference>
<evidence type="ECO:0000256" key="2">
    <source>
        <dbReference type="ARBA" id="ARBA00023012"/>
    </source>
</evidence>
<keyword evidence="1 6" id="KW-0597">Phosphoprotein</keyword>
<dbReference type="Pfam" id="PF00196">
    <property type="entry name" value="GerE"/>
    <property type="match status" value="1"/>
</dbReference>
<evidence type="ECO:0000256" key="1">
    <source>
        <dbReference type="ARBA" id="ARBA00022553"/>
    </source>
</evidence>
<dbReference type="PROSITE" id="PS50110">
    <property type="entry name" value="RESPONSE_REGULATORY"/>
    <property type="match status" value="1"/>
</dbReference>
<feature type="modified residue" description="4-aspartylphosphate" evidence="6">
    <location>
        <position position="58"/>
    </location>
</feature>
<protein>
    <submittedName>
        <fullName evidence="9">LuxR family two component transcriptional regulator</fullName>
    </submittedName>
</protein>
<evidence type="ECO:0000256" key="4">
    <source>
        <dbReference type="ARBA" id="ARBA00023125"/>
    </source>
</evidence>
<dbReference type="InterPro" id="IPR011006">
    <property type="entry name" value="CheY-like_superfamily"/>
</dbReference>
<dbReference type="GO" id="GO:0000160">
    <property type="term" value="P:phosphorelay signal transduction system"/>
    <property type="evidence" value="ECO:0007669"/>
    <property type="project" value="UniProtKB-KW"/>
</dbReference>
<keyword evidence="10" id="KW-1185">Reference proteome</keyword>
<dbReference type="InterPro" id="IPR036388">
    <property type="entry name" value="WH-like_DNA-bd_sf"/>
</dbReference>
<dbReference type="AlphaFoldDB" id="A0A3R9WK43"/>
<sequence length="219" mass="24024">MKIEHTSSLLAILDDDKSIQSALRDLIESEGMSTLCFDSAEQFLDSGAKHKAACLIADVRMPGMSGIELQANLKTERCRIPIIFITGRGDIPLAVTAMKEGASDFLTKPVDGAALLCSVERALQQNLASRRKATERASLVARFESLTPREREVLPLLASGLLNKQVAFELGITEWTVQLHRGHIMRKMQADSFAGLVRMAAKLSSDHQQHLHVQFAVSS</sequence>
<reference evidence="9 10" key="1">
    <citation type="submission" date="2018-12" db="EMBL/GenBank/DDBJ databases">
        <title>Sequencing of bacterial isolates from soil warming experiment in Harvard Forest, Massachusetts, USA.</title>
        <authorList>
            <person name="Deangelis K."/>
        </authorList>
    </citation>
    <scope>NUCLEOTIDE SEQUENCE [LARGE SCALE GENOMIC DNA]</scope>
    <source>
        <strain evidence="9 10">EB153</strain>
    </source>
</reference>
<dbReference type="SMART" id="SM00448">
    <property type="entry name" value="REC"/>
    <property type="match status" value="1"/>
</dbReference>
<keyword evidence="2" id="KW-0902">Two-component regulatory system</keyword>
<dbReference type="PRINTS" id="PR00038">
    <property type="entry name" value="HTHLUXR"/>
</dbReference>
<evidence type="ECO:0000313" key="10">
    <source>
        <dbReference type="Proteomes" id="UP000269669"/>
    </source>
</evidence>
<dbReference type="PANTHER" id="PTHR44688:SF16">
    <property type="entry name" value="DNA-BINDING TRANSCRIPTIONAL ACTIVATOR DEVR_DOSR"/>
    <property type="match status" value="1"/>
</dbReference>
<dbReference type="FunFam" id="3.40.50.2300:FF:000018">
    <property type="entry name" value="DNA-binding transcriptional regulator NtrC"/>
    <property type="match status" value="1"/>
</dbReference>
<dbReference type="Gene3D" id="3.40.50.2300">
    <property type="match status" value="1"/>
</dbReference>
<evidence type="ECO:0000256" key="6">
    <source>
        <dbReference type="PROSITE-ProRule" id="PRU00169"/>
    </source>
</evidence>
<evidence type="ECO:0000259" key="7">
    <source>
        <dbReference type="PROSITE" id="PS50043"/>
    </source>
</evidence>
<organism evidence="9 10">
    <name type="scientific">Edaphobacter aggregans</name>
    <dbReference type="NCBI Taxonomy" id="570835"/>
    <lineage>
        <taxon>Bacteria</taxon>
        <taxon>Pseudomonadati</taxon>
        <taxon>Acidobacteriota</taxon>
        <taxon>Terriglobia</taxon>
        <taxon>Terriglobales</taxon>
        <taxon>Acidobacteriaceae</taxon>
        <taxon>Edaphobacter</taxon>
    </lineage>
</organism>
<dbReference type="PROSITE" id="PS00622">
    <property type="entry name" value="HTH_LUXR_1"/>
    <property type="match status" value="1"/>
</dbReference>
<gene>
    <name evidence="9" type="ORF">EDE15_4629</name>
</gene>
<dbReference type="SMART" id="SM00421">
    <property type="entry name" value="HTH_LUXR"/>
    <property type="match status" value="1"/>
</dbReference>
<dbReference type="Proteomes" id="UP000269669">
    <property type="component" value="Unassembled WGS sequence"/>
</dbReference>
<dbReference type="PROSITE" id="PS50043">
    <property type="entry name" value="HTH_LUXR_2"/>
    <property type="match status" value="1"/>
</dbReference>
<dbReference type="OrthoDB" id="9802066at2"/>
<dbReference type="SUPFAM" id="SSF46894">
    <property type="entry name" value="C-terminal effector domain of the bipartite response regulators"/>
    <property type="match status" value="1"/>
</dbReference>
<dbReference type="InterPro" id="IPR000792">
    <property type="entry name" value="Tscrpt_reg_LuxR_C"/>
</dbReference>
<feature type="domain" description="HTH luxR-type" evidence="7">
    <location>
        <begin position="139"/>
        <end position="204"/>
    </location>
</feature>
<evidence type="ECO:0000259" key="8">
    <source>
        <dbReference type="PROSITE" id="PS50110"/>
    </source>
</evidence>
<comment type="caution">
    <text evidence="9">The sequence shown here is derived from an EMBL/GenBank/DDBJ whole genome shotgun (WGS) entry which is preliminary data.</text>
</comment>
<dbReference type="SUPFAM" id="SSF52172">
    <property type="entry name" value="CheY-like"/>
    <property type="match status" value="1"/>
</dbReference>
<dbReference type="GO" id="GO:0006355">
    <property type="term" value="P:regulation of DNA-templated transcription"/>
    <property type="evidence" value="ECO:0007669"/>
    <property type="project" value="InterPro"/>
</dbReference>
<dbReference type="GO" id="GO:0003677">
    <property type="term" value="F:DNA binding"/>
    <property type="evidence" value="ECO:0007669"/>
    <property type="project" value="UniProtKB-KW"/>
</dbReference>
<dbReference type="EMBL" id="RSDW01000001">
    <property type="protein sequence ID" value="RSL19016.1"/>
    <property type="molecule type" value="Genomic_DNA"/>
</dbReference>
<dbReference type="Pfam" id="PF00072">
    <property type="entry name" value="Response_reg"/>
    <property type="match status" value="1"/>
</dbReference>
<proteinExistence type="predicted"/>
<keyword evidence="4" id="KW-0238">DNA-binding</keyword>
<dbReference type="CDD" id="cd06170">
    <property type="entry name" value="LuxR_C_like"/>
    <property type="match status" value="1"/>
</dbReference>
<accession>A0A3R9WK43</accession>
<dbReference type="Gene3D" id="1.10.10.10">
    <property type="entry name" value="Winged helix-like DNA-binding domain superfamily/Winged helix DNA-binding domain"/>
    <property type="match status" value="1"/>
</dbReference>
<feature type="domain" description="Response regulatory" evidence="8">
    <location>
        <begin position="9"/>
        <end position="123"/>
    </location>
</feature>
<name>A0A3R9WK43_9BACT</name>
<keyword evidence="3" id="KW-0805">Transcription regulation</keyword>
<dbReference type="PANTHER" id="PTHR44688">
    <property type="entry name" value="DNA-BINDING TRANSCRIPTIONAL ACTIVATOR DEVR_DOSR"/>
    <property type="match status" value="1"/>
</dbReference>
<dbReference type="InterPro" id="IPR001789">
    <property type="entry name" value="Sig_transdc_resp-reg_receiver"/>
</dbReference>
<dbReference type="RefSeq" id="WP_125487287.1">
    <property type="nucleotide sequence ID" value="NZ_RSDW01000001.1"/>
</dbReference>
<evidence type="ECO:0000256" key="5">
    <source>
        <dbReference type="ARBA" id="ARBA00023163"/>
    </source>
</evidence>
<evidence type="ECO:0000256" key="3">
    <source>
        <dbReference type="ARBA" id="ARBA00023015"/>
    </source>
</evidence>
<evidence type="ECO:0000313" key="9">
    <source>
        <dbReference type="EMBL" id="RSL19016.1"/>
    </source>
</evidence>